<dbReference type="SUPFAM" id="SSF55620">
    <property type="entry name" value="Tetrahydrobiopterin biosynthesis enzymes-like"/>
    <property type="match status" value="1"/>
</dbReference>
<keyword evidence="2 5" id="KW-0671">Queuosine biosynthesis</keyword>
<organism evidence="7 8">
    <name type="scientific">Thalassotalea psychrophila</name>
    <dbReference type="NCBI Taxonomy" id="3065647"/>
    <lineage>
        <taxon>Bacteria</taxon>
        <taxon>Pseudomonadati</taxon>
        <taxon>Pseudomonadota</taxon>
        <taxon>Gammaproteobacteria</taxon>
        <taxon>Alteromonadales</taxon>
        <taxon>Colwelliaceae</taxon>
        <taxon>Thalassotalea</taxon>
    </lineage>
</organism>
<keyword evidence="4 5" id="KW-0560">Oxidoreductase</keyword>
<dbReference type="Pfam" id="PF14489">
    <property type="entry name" value="QueF"/>
    <property type="match status" value="1"/>
</dbReference>
<evidence type="ECO:0000259" key="6">
    <source>
        <dbReference type="Pfam" id="PF14819"/>
    </source>
</evidence>
<dbReference type="InterPro" id="IPR050084">
    <property type="entry name" value="NADPH_dep_7-cyano-7-deazaG_red"/>
</dbReference>
<dbReference type="InterPro" id="IPR043133">
    <property type="entry name" value="GTP-CH-I_C/QueF"/>
</dbReference>
<comment type="pathway">
    <text evidence="5">tRNA modification; tRNA-queuosine biosynthesis.</text>
</comment>
<dbReference type="Gene3D" id="3.30.1130.10">
    <property type="match status" value="2"/>
</dbReference>
<protein>
    <recommendedName>
        <fullName evidence="5">NADPH-dependent 7-cyano-7-deazaguanine reductase</fullName>
        <ecNumber evidence="5">1.7.1.13</ecNumber>
    </recommendedName>
    <alternativeName>
        <fullName evidence="5">7-cyano-7-carbaguanine reductase</fullName>
    </alternativeName>
    <alternativeName>
        <fullName evidence="5">NADPH-dependent nitrile oxidoreductase</fullName>
    </alternativeName>
    <alternativeName>
        <fullName evidence="5">PreQ(0) reductase</fullName>
    </alternativeName>
</protein>
<dbReference type="Proteomes" id="UP001258994">
    <property type="component" value="Chromosome"/>
</dbReference>
<dbReference type="Pfam" id="PF14819">
    <property type="entry name" value="QueF_N"/>
    <property type="match status" value="1"/>
</dbReference>
<dbReference type="NCBIfam" id="TIGR03138">
    <property type="entry name" value="QueF"/>
    <property type="match status" value="1"/>
</dbReference>
<comment type="function">
    <text evidence="5">Catalyzes the NADPH-dependent reduction of 7-cyano-7-deazaguanine (preQ0) to 7-aminomethyl-7-deazaguanine (preQ1).</text>
</comment>
<dbReference type="InterPro" id="IPR029500">
    <property type="entry name" value="QueF"/>
</dbReference>
<proteinExistence type="inferred from homology"/>
<evidence type="ECO:0000256" key="3">
    <source>
        <dbReference type="ARBA" id="ARBA00022857"/>
    </source>
</evidence>
<accession>A0ABY9U334</accession>
<gene>
    <name evidence="5 7" type="primary">queF</name>
    <name evidence="7" type="ORF">RGQ13_06980</name>
</gene>
<feature type="domain" description="NADPH-dependent 7-cyano-7-deazaguanine reductase N-terminal" evidence="6">
    <location>
        <begin position="21"/>
        <end position="130"/>
    </location>
</feature>
<evidence type="ECO:0000313" key="8">
    <source>
        <dbReference type="Proteomes" id="UP001258994"/>
    </source>
</evidence>
<dbReference type="HAMAP" id="MF_00817">
    <property type="entry name" value="QueF_type2"/>
    <property type="match status" value="1"/>
</dbReference>
<dbReference type="GO" id="GO:0033739">
    <property type="term" value="F:preQ1 synthase activity"/>
    <property type="evidence" value="ECO:0007669"/>
    <property type="project" value="UniProtKB-EC"/>
</dbReference>
<dbReference type="EC" id="1.7.1.13" evidence="5"/>
<name>A0ABY9U334_9GAMM</name>
<dbReference type="RefSeq" id="WP_348392839.1">
    <property type="nucleotide sequence ID" value="NZ_CP134145.1"/>
</dbReference>
<evidence type="ECO:0000256" key="1">
    <source>
        <dbReference type="ARBA" id="ARBA00022490"/>
    </source>
</evidence>
<keyword evidence="3 5" id="KW-0521">NADP</keyword>
<feature type="binding site" evidence="5">
    <location>
        <begin position="87"/>
        <end position="89"/>
    </location>
    <ligand>
        <name>substrate</name>
    </ligand>
</feature>
<dbReference type="InterPro" id="IPR016428">
    <property type="entry name" value="QueF_type2"/>
</dbReference>
<evidence type="ECO:0000256" key="2">
    <source>
        <dbReference type="ARBA" id="ARBA00022785"/>
    </source>
</evidence>
<dbReference type="EMBL" id="CP134145">
    <property type="protein sequence ID" value="WNC73729.1"/>
    <property type="molecule type" value="Genomic_DNA"/>
</dbReference>
<comment type="similarity">
    <text evidence="5">Belongs to the GTP cyclohydrolase I family. QueF type 2 subfamily.</text>
</comment>
<keyword evidence="1 5" id="KW-0963">Cytoplasm</keyword>
<evidence type="ECO:0000313" key="7">
    <source>
        <dbReference type="EMBL" id="WNC73729.1"/>
    </source>
</evidence>
<evidence type="ECO:0000256" key="4">
    <source>
        <dbReference type="ARBA" id="ARBA00023002"/>
    </source>
</evidence>
<feature type="binding site" evidence="5">
    <location>
        <begin position="89"/>
        <end position="90"/>
    </location>
    <ligand>
        <name>NADPH</name>
        <dbReference type="ChEBI" id="CHEBI:57783"/>
    </ligand>
</feature>
<dbReference type="PIRSF" id="PIRSF004750">
    <property type="entry name" value="Nitrile_oxidored_YqcD_prd"/>
    <property type="match status" value="1"/>
</dbReference>
<comment type="subunit">
    <text evidence="5">Homodimer.</text>
</comment>
<dbReference type="PANTHER" id="PTHR34354:SF1">
    <property type="entry name" value="NADPH-DEPENDENT 7-CYANO-7-DEAZAGUANINE REDUCTASE"/>
    <property type="match status" value="1"/>
</dbReference>
<feature type="active site" description="Thioimide intermediate" evidence="5">
    <location>
        <position position="191"/>
    </location>
</feature>
<comment type="catalytic activity">
    <reaction evidence="5">
        <text>7-aminomethyl-7-carbaguanine + 2 NADP(+) = 7-cyano-7-carbaguanine + 2 NADPH + 3 H(+)</text>
        <dbReference type="Rhea" id="RHEA:13409"/>
        <dbReference type="ChEBI" id="CHEBI:15378"/>
        <dbReference type="ChEBI" id="CHEBI:45075"/>
        <dbReference type="ChEBI" id="CHEBI:57783"/>
        <dbReference type="ChEBI" id="CHEBI:58349"/>
        <dbReference type="ChEBI" id="CHEBI:58703"/>
        <dbReference type="EC" id="1.7.1.13"/>
    </reaction>
</comment>
<keyword evidence="8" id="KW-1185">Reference proteome</keyword>
<dbReference type="InterPro" id="IPR029139">
    <property type="entry name" value="QueF_N"/>
</dbReference>
<comment type="subcellular location">
    <subcellularLocation>
        <location evidence="5">Cytoplasm</location>
    </subcellularLocation>
</comment>
<feature type="binding site" evidence="5">
    <location>
        <begin position="259"/>
        <end position="260"/>
    </location>
    <ligand>
        <name>NADPH</name>
        <dbReference type="ChEBI" id="CHEBI:57783"/>
    </ligand>
</feature>
<feature type="binding site" evidence="5">
    <location>
        <begin position="230"/>
        <end position="231"/>
    </location>
    <ligand>
        <name>substrate</name>
    </ligand>
</feature>
<sequence>MTHYNNASELKSLLLGKSTEYKSIYAPDLLQGVPRSLNRDDLNLQDSLPFYGEDVWYGYELSWLEPNGKPVVAVAEFRVPCTSENLVESKSFKLYLNSFNQTCFDSWQDVENALIKDLSETAKAPVKVTLFAVDNCPALAISNIDAVKIDDIDISIDSYEFDRTILSQAAAITAGKDVSEYLVSHLLKSNCLITNQPDWGSVYITYTGKQIDHALLLKYLISFRQHNEFHEQCVERIFTDIMEFCQPESLTVFARYTRRGGLDINPFRSSEDIFAPQNRTLRQ</sequence>
<reference evidence="8" key="1">
    <citation type="submission" date="2023-09" db="EMBL/GenBank/DDBJ databases">
        <authorList>
            <person name="Li S."/>
            <person name="Li X."/>
            <person name="Zhang C."/>
            <person name="Zhao Z."/>
        </authorList>
    </citation>
    <scope>NUCLEOTIDE SEQUENCE [LARGE SCALE GENOMIC DNA]</scope>
    <source>
        <strain evidence="8">SQ149</strain>
    </source>
</reference>
<dbReference type="PANTHER" id="PTHR34354">
    <property type="entry name" value="NADPH-DEPENDENT 7-CYANO-7-DEAZAGUANINE REDUCTASE"/>
    <property type="match status" value="1"/>
</dbReference>
<feature type="active site" description="Proton donor" evidence="5">
    <location>
        <position position="198"/>
    </location>
</feature>
<evidence type="ECO:0000256" key="5">
    <source>
        <dbReference type="HAMAP-Rule" id="MF_00817"/>
    </source>
</evidence>